<comment type="caution">
    <text evidence="2">The sequence shown here is derived from an EMBL/GenBank/DDBJ whole genome shotgun (WGS) entry which is preliminary data.</text>
</comment>
<dbReference type="STRING" id="2316362.A0A4V1Q4F4"/>
<dbReference type="Proteomes" id="UP000290288">
    <property type="component" value="Unassembled WGS sequence"/>
</dbReference>
<dbReference type="Pfam" id="PF14273">
    <property type="entry name" value="DUF4360"/>
    <property type="match status" value="1"/>
</dbReference>
<dbReference type="AlphaFoldDB" id="A0A4V1Q4F4"/>
<evidence type="ECO:0000256" key="1">
    <source>
        <dbReference type="SAM" id="SignalP"/>
    </source>
</evidence>
<keyword evidence="1" id="KW-0732">Signal</keyword>
<evidence type="ECO:0000313" key="2">
    <source>
        <dbReference type="EMBL" id="RXW21898.1"/>
    </source>
</evidence>
<feature type="chain" id="PRO_5020332617" description="Secreted protein" evidence="1">
    <location>
        <begin position="21"/>
        <end position="190"/>
    </location>
</feature>
<protein>
    <recommendedName>
        <fullName evidence="4">Secreted protein</fullName>
    </recommendedName>
</protein>
<dbReference type="InterPro" id="IPR025649">
    <property type="entry name" value="DUF4360"/>
</dbReference>
<proteinExistence type="predicted"/>
<evidence type="ECO:0000313" key="3">
    <source>
        <dbReference type="Proteomes" id="UP000290288"/>
    </source>
</evidence>
<gene>
    <name evidence="2" type="ORF">EST38_g3983</name>
</gene>
<reference evidence="2 3" key="1">
    <citation type="submission" date="2019-01" db="EMBL/GenBank/DDBJ databases">
        <title>Draft genome sequence of Psathyrella aberdarensis IHI B618.</title>
        <authorList>
            <person name="Buettner E."/>
            <person name="Kellner H."/>
        </authorList>
    </citation>
    <scope>NUCLEOTIDE SEQUENCE [LARGE SCALE GENOMIC DNA]</scope>
    <source>
        <strain evidence="2 3">IHI B618</strain>
    </source>
</reference>
<keyword evidence="3" id="KW-1185">Reference proteome</keyword>
<name>A0A4V1Q4F4_9AGAR</name>
<dbReference type="PANTHER" id="PTHR38847:SF1">
    <property type="entry name" value="PSEUDOURIDINE SYNTHASE RSUA_RLUA-LIKE DOMAIN-CONTAINING PROTEIN"/>
    <property type="match status" value="1"/>
</dbReference>
<accession>A0A4V1Q4F4</accession>
<dbReference type="PANTHER" id="PTHR38847">
    <property type="match status" value="1"/>
</dbReference>
<dbReference type="EMBL" id="SDEE01000091">
    <property type="protein sequence ID" value="RXW21898.1"/>
    <property type="molecule type" value="Genomic_DNA"/>
</dbReference>
<organism evidence="2 3">
    <name type="scientific">Candolleomyces aberdarensis</name>
    <dbReference type="NCBI Taxonomy" id="2316362"/>
    <lineage>
        <taxon>Eukaryota</taxon>
        <taxon>Fungi</taxon>
        <taxon>Dikarya</taxon>
        <taxon>Basidiomycota</taxon>
        <taxon>Agaricomycotina</taxon>
        <taxon>Agaricomycetes</taxon>
        <taxon>Agaricomycetidae</taxon>
        <taxon>Agaricales</taxon>
        <taxon>Agaricineae</taxon>
        <taxon>Psathyrellaceae</taxon>
        <taxon>Candolleomyces</taxon>
    </lineage>
</organism>
<sequence>MVQTLIKLAFLLCVALQASAQTLRLSKSTVIGTGCKPGSATVSVKNGVVSVDADNFQANAGPGVPISSNRKNCQAALTIDIPAGYQFAFGETKLPAQVKADQGVQVSVGSEYYFQGTVSGDQDTATVPGGTSGTVTLVNEYAPKAWSSCGGSQVVNLNTALRANNFNNKGASGFIKTRGSVDTSIVWKKC</sequence>
<dbReference type="OrthoDB" id="152248at2759"/>
<evidence type="ECO:0008006" key="4">
    <source>
        <dbReference type="Google" id="ProtNLM"/>
    </source>
</evidence>
<feature type="signal peptide" evidence="1">
    <location>
        <begin position="1"/>
        <end position="20"/>
    </location>
</feature>